<comment type="caution">
    <text evidence="3">The sequence shown here is derived from an EMBL/GenBank/DDBJ whole genome shotgun (WGS) entry which is preliminary data.</text>
</comment>
<feature type="region of interest" description="Disordered" evidence="1">
    <location>
        <begin position="777"/>
        <end position="809"/>
    </location>
</feature>
<keyword evidence="4" id="KW-1185">Reference proteome</keyword>
<protein>
    <recommendedName>
        <fullName evidence="2">HAUS augmin-like complex subunit 6 N-terminal domain-containing protein</fullName>
    </recommendedName>
</protein>
<evidence type="ECO:0000256" key="1">
    <source>
        <dbReference type="SAM" id="MobiDB-lite"/>
    </source>
</evidence>
<feature type="domain" description="HAUS augmin-like complex subunit 6 N-terminal" evidence="2">
    <location>
        <begin position="144"/>
        <end position="376"/>
    </location>
</feature>
<dbReference type="Proteomes" id="UP001322138">
    <property type="component" value="Unassembled WGS sequence"/>
</dbReference>
<reference evidence="3 4" key="1">
    <citation type="journal article" date="2023" name="bioRxiv">
        <title>High-quality genome assemblies of four members of thePodospora anserinaspecies complex.</title>
        <authorList>
            <person name="Ament-Velasquez S.L."/>
            <person name="Vogan A.A."/>
            <person name="Wallerman O."/>
            <person name="Hartmann F."/>
            <person name="Gautier V."/>
            <person name="Silar P."/>
            <person name="Giraud T."/>
            <person name="Johannesson H."/>
        </authorList>
    </citation>
    <scope>NUCLEOTIDE SEQUENCE [LARGE SCALE GENOMIC DNA]</scope>
    <source>
        <strain evidence="3 4">CBS 112042</strain>
    </source>
</reference>
<dbReference type="RefSeq" id="XP_062730092.1">
    <property type="nucleotide sequence ID" value="XM_062881366.1"/>
</dbReference>
<dbReference type="GeneID" id="87900848"/>
<feature type="compositionally biased region" description="Polar residues" evidence="1">
    <location>
        <begin position="675"/>
        <end position="693"/>
    </location>
</feature>
<evidence type="ECO:0000259" key="2">
    <source>
        <dbReference type="Pfam" id="PF14661"/>
    </source>
</evidence>
<sequence>MRRPRVSIVCVQLPAVLPLDRLKFALSLFPRRSSGTVTRFPLFATGSAVPNSLTGLAQSSANPESCKVGVREEDAPAMANLTSTTSIATYTRSTRAPSHLSKPPPSTTLNSIRGTAPAAPPPQHPSASLPVVASPTSISNVSLFLTNLRLLDLDLSPDWPGISPSTFNAKDAGGQKKRIQCVEWALYHLFALYDRDETRNKLLPFFPPNDQVQSLNLRAALLRQLEQAKKNGVLGRDAVVRKTMLDECKGERLEEVLAVFSSVVLKKVVAERQLNSRDPMSPPLAQALALENMGYSGDKTELTVLVLAHRVSLQRILDEKNALRKRFNSFAELLADKERGIARRRRQQQDQDGDDEEGVPEQTRRDVWKTVRNNWTGSERWMETLLHGDSQAQRDGVLSAPFDRVWRRVQSDRLAELDEKEPGLLEQLDDRVRSQRERLERWQGFRQRMFGNTASGSTTRQAGAQERPRGIDLGFRGHETLHIGRASTKKLALSRASDFDHEYEKLISNLKAELDGITPSAPHIPSFFQQAPTAVPPLDLDGVVESESEEISDISDHEPTPIAVRPSPPRRDPIKLEPVFEPVLRKAQSFYHDEIDVNEIPTTPSRHALRRSATIKSNTPSPRRREPTQTPTPTQSPRRRLSSPPKPVLTPTRNTVLPAPQLSPELASSPEELPSPTQEMADQILASVSNASPSPIKRSRHTLSLAERTRLSMARRTSHANLRVSAEDDDLLLDSPAPEPQKQPQPPSITPPSPPTGTNGYEDLVSRTRRSMANFEAVKQKAQIERRRSLRQAKAAPATPQNQGGRPRSAYFSSLEEEGENSYQDEGNTTLLIAEELINEGKEDDYEAVFMSRPKIATSPVGTPVMRGRNWAVSDF</sequence>
<name>A0ABR0FAV4_9PEZI</name>
<feature type="region of interest" description="Disordered" evidence="1">
    <location>
        <begin position="547"/>
        <end position="575"/>
    </location>
</feature>
<feature type="region of interest" description="Disordered" evidence="1">
    <location>
        <begin position="595"/>
        <end position="703"/>
    </location>
</feature>
<accession>A0ABR0FAV4</accession>
<feature type="compositionally biased region" description="Basic and acidic residues" evidence="1">
    <location>
        <begin position="778"/>
        <end position="787"/>
    </location>
</feature>
<evidence type="ECO:0000313" key="3">
    <source>
        <dbReference type="EMBL" id="KAK4641116.1"/>
    </source>
</evidence>
<gene>
    <name evidence="3" type="ORF">QC761_609500</name>
</gene>
<dbReference type="Pfam" id="PF14661">
    <property type="entry name" value="HAUS6_N"/>
    <property type="match status" value="1"/>
</dbReference>
<proteinExistence type="predicted"/>
<evidence type="ECO:0000313" key="4">
    <source>
        <dbReference type="Proteomes" id="UP001322138"/>
    </source>
</evidence>
<dbReference type="InterPro" id="IPR028163">
    <property type="entry name" value="HAUS_6_N"/>
</dbReference>
<feature type="region of interest" description="Disordered" evidence="1">
    <location>
        <begin position="92"/>
        <end position="131"/>
    </location>
</feature>
<feature type="compositionally biased region" description="Pro residues" evidence="1">
    <location>
        <begin position="737"/>
        <end position="755"/>
    </location>
</feature>
<feature type="region of interest" description="Disordered" evidence="1">
    <location>
        <begin position="731"/>
        <end position="762"/>
    </location>
</feature>
<organism evidence="3 4">
    <name type="scientific">Podospora bellae-mahoneyi</name>
    <dbReference type="NCBI Taxonomy" id="2093777"/>
    <lineage>
        <taxon>Eukaryota</taxon>
        <taxon>Fungi</taxon>
        <taxon>Dikarya</taxon>
        <taxon>Ascomycota</taxon>
        <taxon>Pezizomycotina</taxon>
        <taxon>Sordariomycetes</taxon>
        <taxon>Sordariomycetidae</taxon>
        <taxon>Sordariales</taxon>
        <taxon>Podosporaceae</taxon>
        <taxon>Podospora</taxon>
    </lineage>
</organism>
<dbReference type="EMBL" id="JAFFGZ010000008">
    <property type="protein sequence ID" value="KAK4641116.1"/>
    <property type="molecule type" value="Genomic_DNA"/>
</dbReference>
<feature type="region of interest" description="Disordered" evidence="1">
    <location>
        <begin position="341"/>
        <end position="365"/>
    </location>
</feature>